<dbReference type="GO" id="GO:0007165">
    <property type="term" value="P:signal transduction"/>
    <property type="evidence" value="ECO:0007669"/>
    <property type="project" value="InterPro"/>
</dbReference>
<keyword evidence="3" id="KW-1185">Reference proteome</keyword>
<keyword evidence="2" id="KW-0675">Receptor</keyword>
<dbReference type="RefSeq" id="WP_130092096.1">
    <property type="nucleotide sequence ID" value="NZ_SETE01000001.1"/>
</dbReference>
<evidence type="ECO:0000259" key="1">
    <source>
        <dbReference type="Pfam" id="PF13676"/>
    </source>
</evidence>
<dbReference type="SUPFAM" id="SSF52200">
    <property type="entry name" value="Toll/Interleukin receptor TIR domain"/>
    <property type="match status" value="1"/>
</dbReference>
<evidence type="ECO:0000313" key="2">
    <source>
        <dbReference type="EMBL" id="RYM35729.1"/>
    </source>
</evidence>
<protein>
    <submittedName>
        <fullName evidence="2">Toll/interleukin-1 receptor domain-containing protein</fullName>
    </submittedName>
</protein>
<reference evidence="2 3" key="1">
    <citation type="submission" date="2019-02" db="EMBL/GenBank/DDBJ databases">
        <title>Genome sequence of the sea-ice species Brumimicrobium glaciale.</title>
        <authorList>
            <person name="Bowman J.P."/>
        </authorList>
    </citation>
    <scope>NUCLEOTIDE SEQUENCE [LARGE SCALE GENOMIC DNA]</scope>
    <source>
        <strain evidence="2 3">IC156</strain>
    </source>
</reference>
<feature type="domain" description="TIR" evidence="1">
    <location>
        <begin position="52"/>
        <end position="147"/>
    </location>
</feature>
<comment type="caution">
    <text evidence="2">The sequence shown here is derived from an EMBL/GenBank/DDBJ whole genome shotgun (WGS) entry which is preliminary data.</text>
</comment>
<dbReference type="Pfam" id="PF13676">
    <property type="entry name" value="TIR_2"/>
    <property type="match status" value="1"/>
</dbReference>
<dbReference type="EMBL" id="SETE01000001">
    <property type="protein sequence ID" value="RYM35729.1"/>
    <property type="molecule type" value="Genomic_DNA"/>
</dbReference>
<accession>A0A4Q4KSQ1</accession>
<dbReference type="Gene3D" id="3.40.50.10140">
    <property type="entry name" value="Toll/interleukin-1 receptor homology (TIR) domain"/>
    <property type="match status" value="1"/>
</dbReference>
<dbReference type="InterPro" id="IPR000157">
    <property type="entry name" value="TIR_dom"/>
</dbReference>
<dbReference type="InterPro" id="IPR035897">
    <property type="entry name" value="Toll_tir_struct_dom_sf"/>
</dbReference>
<dbReference type="AlphaFoldDB" id="A0A4Q4KSQ1"/>
<organism evidence="2 3">
    <name type="scientific">Brumimicrobium glaciale</name>
    <dbReference type="NCBI Taxonomy" id="200475"/>
    <lineage>
        <taxon>Bacteria</taxon>
        <taxon>Pseudomonadati</taxon>
        <taxon>Bacteroidota</taxon>
        <taxon>Flavobacteriia</taxon>
        <taxon>Flavobacteriales</taxon>
        <taxon>Crocinitomicaceae</taxon>
        <taxon>Brumimicrobium</taxon>
    </lineage>
</organism>
<evidence type="ECO:0000313" key="3">
    <source>
        <dbReference type="Proteomes" id="UP000293952"/>
    </source>
</evidence>
<sequence>MGLFTKEKLINRVQNELRKGGEIHLSANDKATTFLNESKTEQRRFSEKIYDIFLSHSSDDSRLVAGLKLELEDMGYSVYVDWIEDPELDRTRVTKVNANYLRERMKQCKTLLYAFSKNASESTWMPWELGYFDGIRGFVAVVPIAETNTSTFNGNEYLKIYPYIDKHGLNFTNKPHIWVNESSDTYVLFDKWIQGTKPIKR</sequence>
<name>A0A4Q4KSQ1_9FLAO</name>
<dbReference type="Proteomes" id="UP000293952">
    <property type="component" value="Unassembled WGS sequence"/>
</dbReference>
<dbReference type="OrthoDB" id="9810385at2"/>
<gene>
    <name evidence="2" type="ORF">ERX46_01675</name>
</gene>
<proteinExistence type="predicted"/>